<keyword evidence="1" id="KW-0472">Membrane</keyword>
<dbReference type="AlphaFoldDB" id="A0A3M2J5J4"/>
<feature type="transmembrane region" description="Helical" evidence="1">
    <location>
        <begin position="93"/>
        <end position="117"/>
    </location>
</feature>
<evidence type="ECO:0000313" key="2">
    <source>
        <dbReference type="EMBL" id="RMI09372.1"/>
    </source>
</evidence>
<organism evidence="2 3">
    <name type="scientific">Cellulomonas triticagri</name>
    <dbReference type="NCBI Taxonomy" id="2483352"/>
    <lineage>
        <taxon>Bacteria</taxon>
        <taxon>Bacillati</taxon>
        <taxon>Actinomycetota</taxon>
        <taxon>Actinomycetes</taxon>
        <taxon>Micrococcales</taxon>
        <taxon>Cellulomonadaceae</taxon>
        <taxon>Cellulomonas</taxon>
    </lineage>
</organism>
<keyword evidence="3" id="KW-1185">Reference proteome</keyword>
<evidence type="ECO:0000313" key="3">
    <source>
        <dbReference type="Proteomes" id="UP000269289"/>
    </source>
</evidence>
<protein>
    <recommendedName>
        <fullName evidence="4">PH domain-containing protein</fullName>
    </recommendedName>
</protein>
<gene>
    <name evidence="2" type="ORF">EBM89_10690</name>
</gene>
<reference evidence="2 3" key="1">
    <citation type="submission" date="2018-10" db="EMBL/GenBank/DDBJ databases">
        <title>Isolation, diversity and antifungal activity of actinobacteria from wheat.</title>
        <authorList>
            <person name="Han C."/>
        </authorList>
    </citation>
    <scope>NUCLEOTIDE SEQUENCE [LARGE SCALE GENOMIC DNA]</scope>
    <source>
        <strain evidence="2 3">NEAU-YY56</strain>
    </source>
</reference>
<sequence length="306" mass="31858">MLDVARDSDKALVDWAIETRGLSYDETSHHAAHVPTPGRAAGPSLRLHVRFRSVGMKQRAISRPTARLVALVPVVGLGWVVFALAMLDAGGVLGVGVAAVCLTVLVVGAALVVWLALVPRRGRLPVVVADGRLWLPVAPVPRVGLVALAGMAVLLGVVVVTGLVVDGLGALLSLGTDTRRGRAFPFLLLGGSVGGAAACVPLLVGLVRGTRGPRRFGLGPDGLLREAGHRIPAVLVPWRDIGAVVVERSRRRVLVHRLAGPVGGDPVVIAAPLHGADPAAVAALIERYRDDPSARERLPDVVRADS</sequence>
<keyword evidence="1" id="KW-0812">Transmembrane</keyword>
<evidence type="ECO:0008006" key="4">
    <source>
        <dbReference type="Google" id="ProtNLM"/>
    </source>
</evidence>
<feature type="transmembrane region" description="Helical" evidence="1">
    <location>
        <begin position="66"/>
        <end position="87"/>
    </location>
</feature>
<name>A0A3M2J5J4_9CELL</name>
<feature type="transmembrane region" description="Helical" evidence="1">
    <location>
        <begin position="184"/>
        <end position="207"/>
    </location>
</feature>
<dbReference type="EMBL" id="RFFI01000051">
    <property type="protein sequence ID" value="RMI09372.1"/>
    <property type="molecule type" value="Genomic_DNA"/>
</dbReference>
<evidence type="ECO:0000256" key="1">
    <source>
        <dbReference type="SAM" id="Phobius"/>
    </source>
</evidence>
<accession>A0A3M2J5J4</accession>
<proteinExistence type="predicted"/>
<comment type="caution">
    <text evidence="2">The sequence shown here is derived from an EMBL/GenBank/DDBJ whole genome shotgun (WGS) entry which is preliminary data.</text>
</comment>
<feature type="transmembrane region" description="Helical" evidence="1">
    <location>
        <begin position="143"/>
        <end position="164"/>
    </location>
</feature>
<keyword evidence="1" id="KW-1133">Transmembrane helix</keyword>
<dbReference type="Proteomes" id="UP000269289">
    <property type="component" value="Unassembled WGS sequence"/>
</dbReference>